<dbReference type="InterPro" id="IPR008635">
    <property type="entry name" value="Coiled_stalk_dom"/>
</dbReference>
<gene>
    <name evidence="14" type="primary">yadA_7</name>
    <name evidence="14" type="ORF">BV056_01162</name>
</gene>
<keyword evidence="10" id="KW-0998">Cell outer membrane</keyword>
<evidence type="ECO:0000256" key="4">
    <source>
        <dbReference type="ARBA" id="ARBA00022448"/>
    </source>
</evidence>
<evidence type="ECO:0000313" key="14">
    <source>
        <dbReference type="EMBL" id="PRJ24225.1"/>
    </source>
</evidence>
<keyword evidence="4" id="KW-0813">Transport</keyword>
<keyword evidence="8" id="KW-0653">Protein transport</keyword>
<evidence type="ECO:0000256" key="2">
    <source>
        <dbReference type="ARBA" id="ARBA00004442"/>
    </source>
</evidence>
<keyword evidence="7" id="KW-0732">Signal</keyword>
<feature type="domain" description="Trimeric autotransporter adhesin YadA-like head" evidence="12">
    <location>
        <begin position="208"/>
        <end position="233"/>
    </location>
</feature>
<dbReference type="EMBL" id="NEBD01000031">
    <property type="protein sequence ID" value="PRJ24225.1"/>
    <property type="molecule type" value="Genomic_DNA"/>
</dbReference>
<keyword evidence="5" id="KW-1134">Transmembrane beta strand</keyword>
<feature type="domain" description="Trimeric autotransporter adhesin YadA-like C-terminal membrane anchor" evidence="11">
    <location>
        <begin position="364"/>
        <end position="422"/>
    </location>
</feature>
<dbReference type="Pfam" id="PF05662">
    <property type="entry name" value="YadA_stalk"/>
    <property type="match status" value="1"/>
</dbReference>
<evidence type="ECO:0000256" key="8">
    <source>
        <dbReference type="ARBA" id="ARBA00022927"/>
    </source>
</evidence>
<dbReference type="GO" id="GO:0009986">
    <property type="term" value="C:cell surface"/>
    <property type="evidence" value="ECO:0007669"/>
    <property type="project" value="UniProtKB-SubCell"/>
</dbReference>
<dbReference type="GO" id="GO:0009279">
    <property type="term" value="C:cell outer membrane"/>
    <property type="evidence" value="ECO:0007669"/>
    <property type="project" value="UniProtKB-SubCell"/>
</dbReference>
<proteinExistence type="inferred from homology"/>
<feature type="domain" description="Trimeric autotransporter adhesin YadA-like head" evidence="12">
    <location>
        <begin position="65"/>
        <end position="85"/>
    </location>
</feature>
<dbReference type="Pfam" id="PF03895">
    <property type="entry name" value="YadA_anchor"/>
    <property type="match status" value="1"/>
</dbReference>
<dbReference type="SUPFAM" id="SSF101967">
    <property type="entry name" value="Adhesin YadA, collagen-binding domain"/>
    <property type="match status" value="2"/>
</dbReference>
<dbReference type="InterPro" id="IPR008640">
    <property type="entry name" value="Adhesin_Head_dom"/>
</dbReference>
<feature type="domain" description="Trimeric autotransporter adhesin YadA-like head" evidence="12">
    <location>
        <begin position="235"/>
        <end position="260"/>
    </location>
</feature>
<comment type="subcellular location">
    <subcellularLocation>
        <location evidence="2">Cell outer membrane</location>
    </subcellularLocation>
    <subcellularLocation>
        <location evidence="1">Cell surface</location>
    </subcellularLocation>
</comment>
<evidence type="ECO:0000256" key="6">
    <source>
        <dbReference type="ARBA" id="ARBA00022692"/>
    </source>
</evidence>
<dbReference type="Gene3D" id="2.150.10.10">
    <property type="entry name" value="Serralysin-like metalloprotease, C-terminal"/>
    <property type="match status" value="2"/>
</dbReference>
<evidence type="ECO:0000256" key="10">
    <source>
        <dbReference type="ARBA" id="ARBA00023237"/>
    </source>
</evidence>
<dbReference type="InterPro" id="IPR005594">
    <property type="entry name" value="YadA_C"/>
</dbReference>
<accession>A0AB37B660</accession>
<dbReference type="Pfam" id="PF05658">
    <property type="entry name" value="YadA_head"/>
    <property type="match status" value="4"/>
</dbReference>
<protein>
    <submittedName>
        <fullName evidence="14">Adhesin YadA</fullName>
    </submittedName>
</protein>
<evidence type="ECO:0000256" key="5">
    <source>
        <dbReference type="ARBA" id="ARBA00022452"/>
    </source>
</evidence>
<dbReference type="Gene3D" id="3.30.1300.30">
    <property type="entry name" value="GSPII I/J protein-like"/>
    <property type="match status" value="1"/>
</dbReference>
<dbReference type="GO" id="GO:0015031">
    <property type="term" value="P:protein transport"/>
    <property type="evidence" value="ECO:0007669"/>
    <property type="project" value="UniProtKB-KW"/>
</dbReference>
<reference evidence="14" key="1">
    <citation type="submission" date="2017-04" db="EMBL/GenBank/DDBJ databases">
        <title>Haemophilus influenzae in COPD genome sequencing project.</title>
        <authorList>
            <person name="Murphy T.F."/>
            <person name="Kong Y."/>
            <person name="Nadendla S."/>
            <person name="Tettelin H."/>
            <person name="Pettigrew M."/>
        </authorList>
    </citation>
    <scope>NUCLEOTIDE SEQUENCE [LARGE SCALE GENOMIC DNA]</scope>
    <source>
        <strain evidence="14">39P1H1</strain>
    </source>
</reference>
<feature type="domain" description="Trimeric autotransporter adhesin YadA-like stalk" evidence="13">
    <location>
        <begin position="265"/>
        <end position="293"/>
    </location>
</feature>
<sequence>MGSNSKANGSYAINIGVKSEVNGRASQGFGDSIYVNTNQSLALGTGAQTLKDENVPATTEQYSLIAVGSDAKAIGSGSIAFGAYSTVQGFGNKNILKLDEKEKRMQGGIEVTHSTGVHKTLTKDVSGNVTVTVTSDNLEPNDEESVAKREGETYGAMALGYAASSHALAATAIGHYATAVGRVSIAAGTSSKALGYHAIAYGGFSKVSGENAGAFGYSAEASGDQSLSLGYNSDATAKNSVALGAESVANEENTVSVGSDTLKRKITNVADGTQENDAVNVRQLNTLKAETQKITPRIEKIEQRNDVMTQEYRTGIEQLAKRSDTIVKEHRSRIEHIEKRNQQMTKEYRSGIASAIAIGGLQSASIPGKQGVSVGVGNFKGANSLAVGYSRLSSDGSVSLKINAALSSSGYSGGGASVGFMW</sequence>
<evidence type="ECO:0000256" key="7">
    <source>
        <dbReference type="ARBA" id="ARBA00022729"/>
    </source>
</evidence>
<organism evidence="14">
    <name type="scientific">Haemophilus influenzae</name>
    <dbReference type="NCBI Taxonomy" id="727"/>
    <lineage>
        <taxon>Bacteria</taxon>
        <taxon>Pseudomonadati</taxon>
        <taxon>Pseudomonadota</taxon>
        <taxon>Gammaproteobacteria</taxon>
        <taxon>Pasteurellales</taxon>
        <taxon>Pasteurellaceae</taxon>
        <taxon>Haemophilus</taxon>
    </lineage>
</organism>
<keyword evidence="6" id="KW-0812">Transmembrane</keyword>
<name>A0AB37B660_HAEIF</name>
<evidence type="ECO:0000259" key="12">
    <source>
        <dbReference type="Pfam" id="PF05658"/>
    </source>
</evidence>
<dbReference type="InterPro" id="IPR011049">
    <property type="entry name" value="Serralysin-like_metalloprot_C"/>
</dbReference>
<evidence type="ECO:0000256" key="9">
    <source>
        <dbReference type="ARBA" id="ARBA00023136"/>
    </source>
</evidence>
<comment type="similarity">
    <text evidence="3">Belongs to the autotransporter-2 (AT-2) (TC 1.B.40) family.</text>
</comment>
<evidence type="ECO:0000259" key="13">
    <source>
        <dbReference type="Pfam" id="PF05662"/>
    </source>
</evidence>
<keyword evidence="9" id="KW-0472">Membrane</keyword>
<evidence type="ECO:0000256" key="1">
    <source>
        <dbReference type="ARBA" id="ARBA00004241"/>
    </source>
</evidence>
<feature type="domain" description="Trimeric autotransporter adhesin YadA-like head" evidence="12">
    <location>
        <begin position="184"/>
        <end position="205"/>
    </location>
</feature>
<evidence type="ECO:0000259" key="11">
    <source>
        <dbReference type="Pfam" id="PF03895"/>
    </source>
</evidence>
<comment type="caution">
    <text evidence="14">The sequence shown here is derived from an EMBL/GenBank/DDBJ whole genome shotgun (WGS) entry which is preliminary data.</text>
</comment>
<dbReference type="InterPro" id="IPR045584">
    <property type="entry name" value="Pilin-like"/>
</dbReference>
<dbReference type="CDD" id="cd12820">
    <property type="entry name" value="LbR_YadA-like"/>
    <property type="match status" value="1"/>
</dbReference>
<evidence type="ECO:0000256" key="3">
    <source>
        <dbReference type="ARBA" id="ARBA00005848"/>
    </source>
</evidence>
<dbReference type="SUPFAM" id="SSF54523">
    <property type="entry name" value="Pili subunits"/>
    <property type="match status" value="1"/>
</dbReference>
<dbReference type="AlphaFoldDB" id="A0AB37B660"/>